<dbReference type="InterPro" id="IPR043906">
    <property type="entry name" value="Gfo/Idh/MocA_OxRdtase_bact_C"/>
</dbReference>
<dbReference type="SUPFAM" id="SSF55347">
    <property type="entry name" value="Glyceraldehyde-3-phosphate dehydrogenase-like, C-terminal domain"/>
    <property type="match status" value="1"/>
</dbReference>
<protein>
    <submittedName>
        <fullName evidence="3">Gfo/Idh/MocA family oxidoreductase</fullName>
    </submittedName>
</protein>
<sequence>MKSSKTNRRAFIKQSAIAVAGISIVPRHVLGQGYIPPSDKLNIAVIGGGGKGYSDAVNTWNNGASNITAICDVDWNRASKAFEKFPKAKKYKDYRKLFDEIKDFDAVTVSTPDHTHAVITMAAIKMGKHVYVQKPLTHSIYEARMLTEAAKKHKIVSQMGNQGASGPGVAQMIKWFDKEKIGSVHKVHVWTNRPIWPQGITPKTDKPALLDGLDWDSWIGPAAMVDYHPQYHPFKWRGWWNFGTGALGDMGCHLIDPPYRVLGLGYPTEVESSVGAVFSQDWRPDHLPDSCPPSSRTQLTFKASKKNPVDLKMTWTDGGLRPFHPDLIPVDHPIGSSNSANGVIMFGEKGIMTCGVYGREPKIYYNDGKIETFKEKKKKVETFPENGHQASWVEACKDGYRSKKHKRLTSSFDFAGPLTESILMGNLAIRSYGLRKKNANNRFDYPGRKKLLWDGKKMRITNFEPANQFVKRAYREGWSL</sequence>
<evidence type="ECO:0000259" key="2">
    <source>
        <dbReference type="Pfam" id="PF19051"/>
    </source>
</evidence>
<dbReference type="SUPFAM" id="SSF51735">
    <property type="entry name" value="NAD(P)-binding Rossmann-fold domains"/>
    <property type="match status" value="1"/>
</dbReference>
<dbReference type="Pfam" id="PF01408">
    <property type="entry name" value="GFO_IDH_MocA"/>
    <property type="match status" value="1"/>
</dbReference>
<dbReference type="InterPro" id="IPR000683">
    <property type="entry name" value="Gfo/Idh/MocA-like_OxRdtase_N"/>
</dbReference>
<dbReference type="InterPro" id="IPR036291">
    <property type="entry name" value="NAD(P)-bd_dom_sf"/>
</dbReference>
<feature type="domain" description="Gfo/Idh/MocA-like oxidoreductase N-terminal" evidence="1">
    <location>
        <begin position="41"/>
        <end position="158"/>
    </location>
</feature>
<proteinExistence type="predicted"/>
<dbReference type="EMBL" id="VRKQ01000008">
    <property type="protein sequence ID" value="TXG38490.1"/>
    <property type="molecule type" value="Genomic_DNA"/>
</dbReference>
<evidence type="ECO:0000259" key="1">
    <source>
        <dbReference type="Pfam" id="PF01408"/>
    </source>
</evidence>
<dbReference type="AlphaFoldDB" id="A0A5C7GJF7"/>
<dbReference type="GO" id="GO:0000166">
    <property type="term" value="F:nucleotide binding"/>
    <property type="evidence" value="ECO:0007669"/>
    <property type="project" value="InterPro"/>
</dbReference>
<dbReference type="Gene3D" id="3.30.360.10">
    <property type="entry name" value="Dihydrodipicolinate Reductase, domain 2"/>
    <property type="match status" value="1"/>
</dbReference>
<organism evidence="3 4">
    <name type="scientific">Seonamhaeicola maritimus</name>
    <dbReference type="NCBI Taxonomy" id="2591822"/>
    <lineage>
        <taxon>Bacteria</taxon>
        <taxon>Pseudomonadati</taxon>
        <taxon>Bacteroidota</taxon>
        <taxon>Flavobacteriia</taxon>
        <taxon>Flavobacteriales</taxon>
        <taxon>Flavobacteriaceae</taxon>
    </lineage>
</organism>
<evidence type="ECO:0000313" key="4">
    <source>
        <dbReference type="Proteomes" id="UP000321080"/>
    </source>
</evidence>
<keyword evidence="4" id="KW-1185">Reference proteome</keyword>
<dbReference type="PANTHER" id="PTHR43818">
    <property type="entry name" value="BCDNA.GH03377"/>
    <property type="match status" value="1"/>
</dbReference>
<reference evidence="3 4" key="1">
    <citation type="submission" date="2019-08" db="EMBL/GenBank/DDBJ databases">
        <title>Seonamhaeicola sediminis sp. nov., isolated from marine sediment.</title>
        <authorList>
            <person name="Cao W.R."/>
        </authorList>
    </citation>
    <scope>NUCLEOTIDE SEQUENCE [LARGE SCALE GENOMIC DNA]</scope>
    <source>
        <strain evidence="3 4">1505</strain>
    </source>
</reference>
<feature type="domain" description="Gfo/Idh/MocA-like oxidoreductase bacterial type C-terminal" evidence="2">
    <location>
        <begin position="209"/>
        <end position="264"/>
    </location>
</feature>
<gene>
    <name evidence="3" type="ORF">FUA22_00990</name>
</gene>
<dbReference type="PANTHER" id="PTHR43818:SF10">
    <property type="entry name" value="NADH-DEPENDENT DEHYDROGENASE-RELATED"/>
    <property type="match status" value="1"/>
</dbReference>
<accession>A0A5C7GJF7</accession>
<dbReference type="RefSeq" id="WP_147765688.1">
    <property type="nucleotide sequence ID" value="NZ_VRKQ01000008.1"/>
</dbReference>
<dbReference type="OrthoDB" id="726883at2"/>
<dbReference type="InterPro" id="IPR050463">
    <property type="entry name" value="Gfo/Idh/MocA_oxidrdct_glycsds"/>
</dbReference>
<dbReference type="Gene3D" id="3.40.50.720">
    <property type="entry name" value="NAD(P)-binding Rossmann-like Domain"/>
    <property type="match status" value="1"/>
</dbReference>
<dbReference type="Proteomes" id="UP000321080">
    <property type="component" value="Unassembled WGS sequence"/>
</dbReference>
<name>A0A5C7GJF7_9FLAO</name>
<evidence type="ECO:0000313" key="3">
    <source>
        <dbReference type="EMBL" id="TXG38490.1"/>
    </source>
</evidence>
<comment type="caution">
    <text evidence="3">The sequence shown here is derived from an EMBL/GenBank/DDBJ whole genome shotgun (WGS) entry which is preliminary data.</text>
</comment>
<dbReference type="Pfam" id="PF19051">
    <property type="entry name" value="GFO_IDH_MocA_C2"/>
    <property type="match status" value="1"/>
</dbReference>